<sequence>MYRQIRIHETCMPFQRILWRESNEDAVQTYELTYRTASASYPVIKALQQTAIATKDPQPFGAEKILRDFYVDDLLTGTNCKTEAQRIITEVRNILTKGKFEFRKWASNEPELLQSIPTSCSGSTILNLDKSEGVNTLGLQWSTSTDTLQYSLIPMN</sequence>
<evidence type="ECO:0000313" key="1">
    <source>
        <dbReference type="EMBL" id="KAK9675285.1"/>
    </source>
</evidence>
<protein>
    <submittedName>
        <fullName evidence="1">Uncharacterized protein</fullName>
    </submittedName>
</protein>
<gene>
    <name evidence="1" type="ORF">QE152_g40476</name>
</gene>
<comment type="caution">
    <text evidence="1">The sequence shown here is derived from an EMBL/GenBank/DDBJ whole genome shotgun (WGS) entry which is preliminary data.</text>
</comment>
<name>A0AAW1HGA6_POPJA</name>
<evidence type="ECO:0000313" key="2">
    <source>
        <dbReference type="Proteomes" id="UP001458880"/>
    </source>
</evidence>
<organism evidence="1 2">
    <name type="scientific">Popillia japonica</name>
    <name type="common">Japanese beetle</name>
    <dbReference type="NCBI Taxonomy" id="7064"/>
    <lineage>
        <taxon>Eukaryota</taxon>
        <taxon>Metazoa</taxon>
        <taxon>Ecdysozoa</taxon>
        <taxon>Arthropoda</taxon>
        <taxon>Hexapoda</taxon>
        <taxon>Insecta</taxon>
        <taxon>Pterygota</taxon>
        <taxon>Neoptera</taxon>
        <taxon>Endopterygota</taxon>
        <taxon>Coleoptera</taxon>
        <taxon>Polyphaga</taxon>
        <taxon>Scarabaeiformia</taxon>
        <taxon>Scarabaeidae</taxon>
        <taxon>Rutelinae</taxon>
        <taxon>Popillia</taxon>
    </lineage>
</organism>
<dbReference type="Proteomes" id="UP001458880">
    <property type="component" value="Unassembled WGS sequence"/>
</dbReference>
<dbReference type="EMBL" id="JASPKY010001183">
    <property type="protein sequence ID" value="KAK9675285.1"/>
    <property type="molecule type" value="Genomic_DNA"/>
</dbReference>
<dbReference type="AlphaFoldDB" id="A0AAW1HGA6"/>
<accession>A0AAW1HGA6</accession>
<dbReference type="PANTHER" id="PTHR47331">
    <property type="entry name" value="PHD-TYPE DOMAIN-CONTAINING PROTEIN"/>
    <property type="match status" value="1"/>
</dbReference>
<reference evidence="1 2" key="1">
    <citation type="journal article" date="2024" name="BMC Genomics">
        <title>De novo assembly and annotation of Popillia japonica's genome with initial clues to its potential as an invasive pest.</title>
        <authorList>
            <person name="Cucini C."/>
            <person name="Boschi S."/>
            <person name="Funari R."/>
            <person name="Cardaioli E."/>
            <person name="Iannotti N."/>
            <person name="Marturano G."/>
            <person name="Paoli F."/>
            <person name="Bruttini M."/>
            <person name="Carapelli A."/>
            <person name="Frati F."/>
            <person name="Nardi F."/>
        </authorList>
    </citation>
    <scope>NUCLEOTIDE SEQUENCE [LARGE SCALE GENOMIC DNA]</scope>
    <source>
        <strain evidence="1">DMR45628</strain>
    </source>
</reference>
<keyword evidence="2" id="KW-1185">Reference proteome</keyword>
<proteinExistence type="predicted"/>